<keyword evidence="1" id="KW-0732">Signal</keyword>
<dbReference type="InterPro" id="IPR013783">
    <property type="entry name" value="Ig-like_fold"/>
</dbReference>
<feature type="domain" description="Ig-like" evidence="2">
    <location>
        <begin position="323"/>
        <end position="396"/>
    </location>
</feature>
<evidence type="ECO:0000259" key="2">
    <source>
        <dbReference type="PROSITE" id="PS50835"/>
    </source>
</evidence>
<feature type="signal peptide" evidence="1">
    <location>
        <begin position="1"/>
        <end position="20"/>
    </location>
</feature>
<feature type="domain" description="Ig-like" evidence="2">
    <location>
        <begin position="1919"/>
        <end position="1993"/>
    </location>
</feature>
<dbReference type="InterPro" id="IPR001434">
    <property type="entry name" value="OmcB-like_DUF11"/>
</dbReference>
<dbReference type="STRING" id="1419482.SAMN05444266_109208"/>
<dbReference type="InterPro" id="IPR047589">
    <property type="entry name" value="DUF11_rpt"/>
</dbReference>
<feature type="domain" description="Ig-like" evidence="2">
    <location>
        <begin position="553"/>
        <end position="626"/>
    </location>
</feature>
<feature type="chain" id="PRO_5012861964" evidence="1">
    <location>
        <begin position="21"/>
        <end position="3534"/>
    </location>
</feature>
<dbReference type="Gene3D" id="2.40.10.10">
    <property type="entry name" value="Trypsin-like serine proteases"/>
    <property type="match status" value="11"/>
</dbReference>
<feature type="domain" description="Ig-like" evidence="2">
    <location>
        <begin position="246"/>
        <end position="321"/>
    </location>
</feature>
<dbReference type="SMART" id="SM00409">
    <property type="entry name" value="IG"/>
    <property type="match status" value="8"/>
</dbReference>
<dbReference type="SMART" id="SM00089">
    <property type="entry name" value="PKD"/>
    <property type="match status" value="10"/>
</dbReference>
<sequence length="3534" mass="353946">MQKKLLILVAALLFCLGASAQLTVSISHTNISCSGRTDGSATATATGGIPPYSYSWSNGATTRTISGLAPGLYTCTVTALGGATANASVVITQPSAITFTTSVTNVLCYGDATGTAGVTVSGGTPPYTYNWQPSGGTAATASNLAAGDYRCVIIDANGCDVVANVTVADGTPISFTTAQTNVLCKGQSNGTATVNVEPTGGPFTYNWQPSGGTGATASNLAAGTYTCTITNNAGCDTTVTFNITEPAAVLSATATHTDARCFGGSTGSATVSVTGGTAPYTYSWSPGGGTNATATNLAAGTYTCNITDANGCTTSATATIGQPAAALASTTTQTDVLCFGASTGSATVSVTGGTAPYTYSWSGGGGTAATASNLAAGTYTCTITDANGCKNSATVTITQAAQLVLSSTQTDVLCSGNSTGAATVTAAGGVAPYTYSWSPSGGTGATASNLAAGTYTCTVTDANACTKSITVTITEPAALAATTTKTDIQCYNDATGSATVNVTGGVTPYKYSWSGGGGTAATAANLKAGTYTCTITDANGCIITADVTVNQQPQITFTTSQTNIACKGGTAGSASVSVSGGTPGYTYSWSPIGGTAATANGLPAGTYTCLITDANGCDTTATIILTEPPALTATATKTDITCNGASDGTINAIVGGGVAPYTYSWVPGGETTPTVSGVGPGTYTCIATDANGCTITGTVSLVEPTPLTCTSSATRVSCNGGNDGTVTAAATGGTAPYTYSWSTGATTSTVENLTAGSYTCTITDAKGCTCTTNITVSQPAALSGTTSDVDVSCNGAANGSATVHPSGGTSPYSYAWSNGGTTQTISNLSPGDYTVVITDANGCTFNVTTPATITEPATLTGSSTHTDVGCNGQSTGTATATASGGTAPYSYQWTPSGGAGATATGLAAGTYTCNITDANGCTTTTTVTINQSTSLSPNFTATNVSCKGAADGSATATVTGGTAPYTYSWVPGGQTTQTITNLGPGTYTCTVTDANGCAVRQTVEVIEPPLLVARDTLVSNVSCNGANDGIAKVTPSGGTAPYTYSWSPGGSTAATATGLAPGTYTTTVTDANGCTATSSVTVTEPAVLDETITYHNTTGAGNNDGAATAHPTGGTAPYTYSWSPSGGTGATASNLAPGTYTCTVTDANGCTTTETVTITDPTGTGLGAYSNHTDISCNGADDGTASVTAYGGTPPYTYSWSPGGATTATITGLAPGTYTCVITDNAGATQTISETVVQPSALTATATLGSNVLCFGGNQGAAIATASGGTQPYTYSWNNGSTNDTIANLIAGNYTVTVTDAKGCTATSSVFVEEPNQVVAVGSGTNVTCNGYNDGIATVNVTGGFGPYTYSWSGGGGGGQTATGLAPGDYICTVTDIYGCTDTALVTITQPTALVAGGETRNVSCNGAADGMARALVTGGTTPYTYSWVPGGQTLDSINNLAPGTYTAFVTDANGCQVIGTADIMQPAVLTAGTTHTNTTCNGETDGTATASGNGGVAPYTYSWSTGATTATVSNLAPANYTVTVTDANGCTATTSVTIGEPAVVSAGINKVNVSCNAGTNGSITLNGTGGTAPYTYSWSNGATTASITGLAAGTYTCTITDSKGCTGTVTVDITEPDAITAVDTQTNVSCNGLSDGIANLAVSGGTGPYTYLWAPAGGTGPIATGLAAGNYTCTVTDTRGCTGIINVTITEPDPLTVTTIQTEISCNGAADGKMVLVPAGGTAPYTYTWSSPGTDSILTGLTPGTHQFRVVDANGCALNQSFNVNQPPALTATSSHTDVSCNGGSNGTATAVPAGGRVPYSYLWAPGGQTTATATGLTAGTYTCTITDSSGCTTTTSTTVGQPTALAVVVAKANVTCNGAGDGTAGVTVSGGTSGYTYLWSNAATTAAVTNLIPGIYTCKITDANGCDTTVRLTITQPDLIAFTTTQVNVLCNGAATGSATVAVTGGTVPYTYSWSPSGGTGSTATNLLAGTYTCTITDAHGCDTTLDVTITEPAAITYTTSQTNVDCNGNSTGTASVVASGGVGPYTYSWSPFGGNGATANNLTAGVYTCDITDANNCTVTASVTITEPNQLQVTSSQVNVNCNGESTGTATLAVTGGTSPYIYAWSNGATTANISNLAAGTYNCTITDAQGCTITTSVTITQKTAFTVKVTPTNVLCNGGNTGSIAVAVSGSTAPYTYLWSNGATTATANNLAVGTYSVTITDVNGCDTTVTSSITEPAPFAVTPSQVDVNCNGESTGSATVNVTGATSPYHYYWSNGATTATAANLVAGTYTCTITDANGCDTTASFTITEKDALAPVVTQSNVLCNGGNTGRIAVTVTGGTAPYTYSWNNGASTAIVLGLTAGTYTGTITDANGCDTTVSVIITEPPVITFTTSQVDVNCNGGNTGSATVNVSGGTTPYTYAWTNGATTATINNLTAGTYTCTITDANGCDTTATFTITEKDAVTATVSKENVLCKGGDNGRLNLTATGGTAPYTYLWNNGATTPIIIRLQAGVYTCTITDANGCTGTVTDTITEPDLLTYTTSQVDVNCNGAATGVATINPDGGTRPYTFLWSNGATTRIINNLTAGTYTCTITDANGCDTTATFTITEKDALTAVVSKVDVSCHGDNSGSISLAVSGGTAPYTYAWSNGATTATVNNLTAGVYTTTITDVNGCDTSLTVTITEPDLLTFTATQVDVNCNGDSTGSASVAADGGLRPYQYSWSTGATTASITNLKAGTYTCTITDRNGCDTTATFTITEKAAVTGTVTQDNVLCNGGNTGSITLTATGGTAPYTYLWSNGATTAAISGLTIGTYTCTITDANGCTGTVSASITEPPVLGFTTSQVNVNCNGSNTGSATVNPEGGSRPYSYLWSNGATTATINNLTAGTYTCTITDRLGCDTTASFTITEKDAVTTVITVDSVLCNGASTGRISLAVSGGTTPYTYLWSNGATTATISNVAAGTYTATITDANGCDTTVSATITQPELLRFTTSQTDINCNGGNTGSATVTPAGGHSPYTYLWSNGASTATVNGLTAGTYTCTITDANGCDTTTTITISQKAVIATAVTQTNVLCNGGNTGTVTLTVTGGTTPYTYSWSNGASTSTVNNLTAGSYNYTITDANGCDTSGTVIVTEPAVLAATVTRTNADCGTGNNGTATVAVTGGVLPYTYLWSNGATTAAITNLSAGNYSCKVTDANGCAVEVNTIVMAASLEASKLVTDASGNNMAEENEPLTYTIRVRNTGTVALSTIAVTDAIPAHTTFVSANAGTVINNVLTINDTNLAAGQQRDYVFTVKANADLQGVTKIDNTAEVRANAGGTADCIIRPFIDIPVLRTAPVQEVDLGIAKQTENKPVTVPDRYDYTIIVNNTGATAHPVIILDTLPAGLTYITSIASKGVASYNNSNRVLTWTLDSLPNNASELLTLKVQADAMGNIVNTVSVTSPQVDKDLSNNKASVVKEVIPFHIPNVITPNGSGQNDRFVIKGLELYSENEILFFNRWNANVYHQKNYRNDWDGSGLNEGTYFYILKVKDSNNVWHTYKGNVLILRK</sequence>
<dbReference type="InterPro" id="IPR025667">
    <property type="entry name" value="SprB_repeat"/>
</dbReference>
<reference evidence="3 4" key="1">
    <citation type="submission" date="2016-11" db="EMBL/GenBank/DDBJ databases">
        <authorList>
            <person name="Jaros S."/>
            <person name="Januszkiewicz K."/>
            <person name="Wedrychowicz H."/>
        </authorList>
    </citation>
    <scope>NUCLEOTIDE SEQUENCE [LARGE SCALE GENOMIC DNA]</scope>
    <source>
        <strain evidence="3 4">DSM 27406</strain>
    </source>
</reference>
<dbReference type="InterPro" id="IPR007110">
    <property type="entry name" value="Ig-like_dom"/>
</dbReference>
<gene>
    <name evidence="3" type="ORF">SAMN05444266_109208</name>
</gene>
<proteinExistence type="predicted"/>
<keyword evidence="4" id="KW-1185">Reference proteome</keyword>
<evidence type="ECO:0000313" key="4">
    <source>
        <dbReference type="Proteomes" id="UP000184420"/>
    </source>
</evidence>
<feature type="domain" description="Ig-like" evidence="2">
    <location>
        <begin position="937"/>
        <end position="1006"/>
    </location>
</feature>
<dbReference type="NCBIfam" id="TIGR01451">
    <property type="entry name" value="B_ant_repeat"/>
    <property type="match status" value="2"/>
</dbReference>
<dbReference type="Gene3D" id="2.60.40.10">
    <property type="entry name" value="Immunoglobulins"/>
    <property type="match status" value="2"/>
</dbReference>
<evidence type="ECO:0000256" key="1">
    <source>
        <dbReference type="SAM" id="SignalP"/>
    </source>
</evidence>
<name>A0A1M7K9A1_9BACT</name>
<protein>
    <submittedName>
        <fullName evidence="3">Gliding motility-associated C-terminal domain-containing protein</fullName>
    </submittedName>
</protein>
<dbReference type="Gene3D" id="2.60.40.1170">
    <property type="entry name" value="Mu homology domain, subdomain B"/>
    <property type="match status" value="1"/>
</dbReference>
<feature type="domain" description="Ig-like" evidence="2">
    <location>
        <begin position="850"/>
        <end position="930"/>
    </location>
</feature>
<dbReference type="NCBIfam" id="TIGR04131">
    <property type="entry name" value="Bac_Flav_CTERM"/>
    <property type="match status" value="1"/>
</dbReference>
<dbReference type="InterPro" id="IPR043504">
    <property type="entry name" value="Peptidase_S1_PA_chymotrypsin"/>
</dbReference>
<organism evidence="3 4">
    <name type="scientific">Chitinophaga jiangningensis</name>
    <dbReference type="NCBI Taxonomy" id="1419482"/>
    <lineage>
        <taxon>Bacteria</taxon>
        <taxon>Pseudomonadati</taxon>
        <taxon>Bacteroidota</taxon>
        <taxon>Chitinophagia</taxon>
        <taxon>Chitinophagales</taxon>
        <taxon>Chitinophagaceae</taxon>
        <taxon>Chitinophaga</taxon>
    </lineage>
</organism>
<feature type="domain" description="Ig-like" evidence="2">
    <location>
        <begin position="1518"/>
        <end position="1615"/>
    </location>
</feature>
<dbReference type="Pfam" id="PF13585">
    <property type="entry name" value="CHU_C"/>
    <property type="match status" value="1"/>
</dbReference>
<feature type="domain" description="Ig-like" evidence="2">
    <location>
        <begin position="2371"/>
        <end position="2444"/>
    </location>
</feature>
<dbReference type="InterPro" id="IPR026341">
    <property type="entry name" value="T9SS_type_B"/>
</dbReference>
<dbReference type="Pfam" id="PF01345">
    <property type="entry name" value="DUF11"/>
    <property type="match status" value="2"/>
</dbReference>
<dbReference type="InterPro" id="IPR003599">
    <property type="entry name" value="Ig_sub"/>
</dbReference>
<dbReference type="Pfam" id="PF13573">
    <property type="entry name" value="SprB"/>
    <property type="match status" value="42"/>
</dbReference>
<evidence type="ECO:0000313" key="3">
    <source>
        <dbReference type="EMBL" id="SHM61761.1"/>
    </source>
</evidence>
<dbReference type="PROSITE" id="PS50835">
    <property type="entry name" value="IG_LIKE"/>
    <property type="match status" value="8"/>
</dbReference>
<dbReference type="RefSeq" id="WP_178372193.1">
    <property type="nucleotide sequence ID" value="NZ_FRBL01000009.1"/>
</dbReference>
<dbReference type="EMBL" id="FRBL01000009">
    <property type="protein sequence ID" value="SHM61761.1"/>
    <property type="molecule type" value="Genomic_DNA"/>
</dbReference>
<dbReference type="Gene3D" id="2.60.40.740">
    <property type="match status" value="26"/>
</dbReference>
<accession>A0A1M7K9A1</accession>
<dbReference type="InterPro" id="IPR022409">
    <property type="entry name" value="PKD/Chitinase_dom"/>
</dbReference>
<dbReference type="Proteomes" id="UP000184420">
    <property type="component" value="Unassembled WGS sequence"/>
</dbReference>